<dbReference type="EMBL" id="CAJNOB010000022">
    <property type="protein sequence ID" value="CAF0698650.1"/>
    <property type="molecule type" value="Genomic_DNA"/>
</dbReference>
<gene>
    <name evidence="1" type="ORF">MPNT_290014</name>
</gene>
<dbReference type="AlphaFoldDB" id="A0A8J2BMA4"/>
<sequence length="69" mass="7665">MGRAAGPARGRWMAVAHTRITASVLGLRPRGPSRFRLQVVPFRLELEALIYPPNFPTVLVVKSINLEGR</sequence>
<accession>A0A8J2BMA4</accession>
<proteinExistence type="predicted"/>
<comment type="caution">
    <text evidence="1">The sequence shown here is derived from an EMBL/GenBank/DDBJ whole genome shotgun (WGS) entry which is preliminary data.</text>
</comment>
<organism evidence="1 2">
    <name type="scientific">Candidatus Methylacidithermus pantelleriae</name>
    <dbReference type="NCBI Taxonomy" id="2744239"/>
    <lineage>
        <taxon>Bacteria</taxon>
        <taxon>Pseudomonadati</taxon>
        <taxon>Verrucomicrobiota</taxon>
        <taxon>Methylacidiphilae</taxon>
        <taxon>Methylacidiphilales</taxon>
        <taxon>Methylacidiphilaceae</taxon>
        <taxon>Candidatus Methylacidithermus</taxon>
    </lineage>
</organism>
<evidence type="ECO:0000313" key="2">
    <source>
        <dbReference type="Proteomes" id="UP000663859"/>
    </source>
</evidence>
<reference evidence="1" key="1">
    <citation type="submission" date="2021-02" db="EMBL/GenBank/DDBJ databases">
        <authorList>
            <person name="Cremers G."/>
            <person name="Picone N."/>
        </authorList>
    </citation>
    <scope>NUCLEOTIDE SEQUENCE</scope>
    <source>
        <strain evidence="1">PQ17</strain>
    </source>
</reference>
<name>A0A8J2BMA4_9BACT</name>
<keyword evidence="2" id="KW-1185">Reference proteome</keyword>
<evidence type="ECO:0000313" key="1">
    <source>
        <dbReference type="EMBL" id="CAF0698650.1"/>
    </source>
</evidence>
<protein>
    <submittedName>
        <fullName evidence="1">Uncharacterized protein</fullName>
    </submittedName>
</protein>
<dbReference type="Proteomes" id="UP000663859">
    <property type="component" value="Unassembled WGS sequence"/>
</dbReference>